<dbReference type="Pfam" id="PF00107">
    <property type="entry name" value="ADH_zinc_N"/>
    <property type="match status" value="1"/>
</dbReference>
<dbReference type="CDD" id="cd08261">
    <property type="entry name" value="Zn_ADH7"/>
    <property type="match status" value="1"/>
</dbReference>
<dbReference type="SUPFAM" id="SSF50129">
    <property type="entry name" value="GroES-like"/>
    <property type="match status" value="1"/>
</dbReference>
<name>A0ABS7UZF5_9BACI</name>
<evidence type="ECO:0000256" key="3">
    <source>
        <dbReference type="ARBA" id="ARBA00023002"/>
    </source>
</evidence>
<dbReference type="Pfam" id="PF08240">
    <property type="entry name" value="ADH_N"/>
    <property type="match status" value="1"/>
</dbReference>
<comment type="caution">
    <text evidence="6">The sequence shown here is derived from an EMBL/GenBank/DDBJ whole genome shotgun (WGS) entry which is preliminary data.</text>
</comment>
<dbReference type="InterPro" id="IPR050129">
    <property type="entry name" value="Zn_alcohol_dh"/>
</dbReference>
<protein>
    <submittedName>
        <fullName evidence="6">Zinc-binding alcohol dehydrogenase family protein</fullName>
    </submittedName>
</protein>
<evidence type="ECO:0000313" key="7">
    <source>
        <dbReference type="Proteomes" id="UP001165287"/>
    </source>
</evidence>
<feature type="domain" description="Enoyl reductase (ER)" evidence="5">
    <location>
        <begin position="8"/>
        <end position="337"/>
    </location>
</feature>
<dbReference type="InterPro" id="IPR002328">
    <property type="entry name" value="ADH_Zn_CS"/>
</dbReference>
<dbReference type="EMBL" id="JAIQUM010000099">
    <property type="protein sequence ID" value="MBZ5753294.1"/>
    <property type="molecule type" value="Genomic_DNA"/>
</dbReference>
<sequence>MKAVVINKPFEVEIKEVPKPEIHDEKDVIIKVLAGGICGSDIGIFNGTNSLATYPRIIGHEFAGVIEEVGTAVTNVKIGDLVAIDPVNSCGHCYACRTGNHNVCSTVEVTGVHRDGGFAEYVKTSEKNVFKVDESKIDPQNAALVEPYSIGVEANERGRTTVGDKVLVMGSGPIGIAVMQVAKARGAEVMMTDLLDKRLDRALEMGADKVVNVLKESLSEAVQEFTNGDGAHVIIDSVCSPQSLEEALELAAPSGRVVTLGTGNKPSQIAQVAFTKKGLDVRGSRLSNNRFPHVIELFEKGAVTPEKMKTHTFHFREIEAAFEFMKENQADVCKVVITF</sequence>
<keyword evidence="2 4" id="KW-0862">Zinc</keyword>
<dbReference type="Gene3D" id="3.40.50.720">
    <property type="entry name" value="NAD(P)-binding Rossmann-like Domain"/>
    <property type="match status" value="1"/>
</dbReference>
<organism evidence="6 7">
    <name type="scientific">Metabacillus rhizolycopersici</name>
    <dbReference type="NCBI Taxonomy" id="2875709"/>
    <lineage>
        <taxon>Bacteria</taxon>
        <taxon>Bacillati</taxon>
        <taxon>Bacillota</taxon>
        <taxon>Bacilli</taxon>
        <taxon>Bacillales</taxon>
        <taxon>Bacillaceae</taxon>
        <taxon>Metabacillus</taxon>
    </lineage>
</organism>
<dbReference type="InterPro" id="IPR013149">
    <property type="entry name" value="ADH-like_C"/>
</dbReference>
<dbReference type="PROSITE" id="PS00059">
    <property type="entry name" value="ADH_ZINC"/>
    <property type="match status" value="1"/>
</dbReference>
<reference evidence="6" key="1">
    <citation type="submission" date="2024-05" db="EMBL/GenBank/DDBJ databases">
        <title>Metabacillus sp. nov., isolated from the rhizosphere soil of tomato plants.</title>
        <authorList>
            <person name="Ma R."/>
        </authorList>
    </citation>
    <scope>NUCLEOTIDE SEQUENCE</scope>
    <source>
        <strain evidence="6">DBTR6</strain>
    </source>
</reference>
<evidence type="ECO:0000256" key="4">
    <source>
        <dbReference type="RuleBase" id="RU361277"/>
    </source>
</evidence>
<proteinExistence type="inferred from homology"/>
<dbReference type="SMART" id="SM00829">
    <property type="entry name" value="PKS_ER"/>
    <property type="match status" value="1"/>
</dbReference>
<dbReference type="InterPro" id="IPR011032">
    <property type="entry name" value="GroES-like_sf"/>
</dbReference>
<comment type="similarity">
    <text evidence="4">Belongs to the zinc-containing alcohol dehydrogenase family.</text>
</comment>
<keyword evidence="1 4" id="KW-0479">Metal-binding</keyword>
<evidence type="ECO:0000259" key="5">
    <source>
        <dbReference type="SMART" id="SM00829"/>
    </source>
</evidence>
<keyword evidence="3" id="KW-0560">Oxidoreductase</keyword>
<evidence type="ECO:0000256" key="2">
    <source>
        <dbReference type="ARBA" id="ARBA00022833"/>
    </source>
</evidence>
<dbReference type="Proteomes" id="UP001165287">
    <property type="component" value="Unassembled WGS sequence"/>
</dbReference>
<dbReference type="RefSeq" id="WP_224141723.1">
    <property type="nucleotide sequence ID" value="NZ_JAIQUM010000099.1"/>
</dbReference>
<dbReference type="InterPro" id="IPR036291">
    <property type="entry name" value="NAD(P)-bd_dom_sf"/>
</dbReference>
<dbReference type="Gene3D" id="3.90.180.10">
    <property type="entry name" value="Medium-chain alcohol dehydrogenases, catalytic domain"/>
    <property type="match status" value="1"/>
</dbReference>
<keyword evidence="7" id="KW-1185">Reference proteome</keyword>
<evidence type="ECO:0000313" key="6">
    <source>
        <dbReference type="EMBL" id="MBZ5753294.1"/>
    </source>
</evidence>
<dbReference type="PANTHER" id="PTHR43401:SF2">
    <property type="entry name" value="L-THREONINE 3-DEHYDROGENASE"/>
    <property type="match status" value="1"/>
</dbReference>
<evidence type="ECO:0000256" key="1">
    <source>
        <dbReference type="ARBA" id="ARBA00022723"/>
    </source>
</evidence>
<accession>A0ABS7UZF5</accession>
<gene>
    <name evidence="6" type="ORF">K9V48_24480</name>
</gene>
<dbReference type="SUPFAM" id="SSF51735">
    <property type="entry name" value="NAD(P)-binding Rossmann-fold domains"/>
    <property type="match status" value="1"/>
</dbReference>
<dbReference type="InterPro" id="IPR013154">
    <property type="entry name" value="ADH-like_N"/>
</dbReference>
<dbReference type="PANTHER" id="PTHR43401">
    <property type="entry name" value="L-THREONINE 3-DEHYDROGENASE"/>
    <property type="match status" value="1"/>
</dbReference>
<dbReference type="InterPro" id="IPR020843">
    <property type="entry name" value="ER"/>
</dbReference>
<comment type="cofactor">
    <cofactor evidence="4">
        <name>Zn(2+)</name>
        <dbReference type="ChEBI" id="CHEBI:29105"/>
    </cofactor>
</comment>